<sequence length="79" mass="8510">MISIEACSKIAGPSITTDPMAAEVDSSFRILHTWASDKTRVPTVMLNCTVGRSAFETNASTSTPINAPDRRIKIGERSV</sequence>
<evidence type="ECO:0000313" key="1">
    <source>
        <dbReference type="EMBL" id="CAB5107202.1"/>
    </source>
</evidence>
<protein>
    <submittedName>
        <fullName evidence="1">Unannotated protein</fullName>
    </submittedName>
</protein>
<organism evidence="1">
    <name type="scientific">freshwater metagenome</name>
    <dbReference type="NCBI Taxonomy" id="449393"/>
    <lineage>
        <taxon>unclassified sequences</taxon>
        <taxon>metagenomes</taxon>
        <taxon>ecological metagenomes</taxon>
    </lineage>
</organism>
<dbReference type="AlphaFoldDB" id="A0A6J7VSM3"/>
<dbReference type="EMBL" id="CAFBRV010000017">
    <property type="protein sequence ID" value="CAB5107202.1"/>
    <property type="molecule type" value="Genomic_DNA"/>
</dbReference>
<name>A0A6J7VSM3_9ZZZZ</name>
<proteinExistence type="predicted"/>
<reference evidence="1" key="1">
    <citation type="submission" date="2020-05" db="EMBL/GenBank/DDBJ databases">
        <authorList>
            <person name="Chiriac C."/>
            <person name="Salcher M."/>
            <person name="Ghai R."/>
            <person name="Kavagutti S V."/>
        </authorList>
    </citation>
    <scope>NUCLEOTIDE SEQUENCE</scope>
</reference>
<accession>A0A6J7VSM3</accession>
<gene>
    <name evidence="1" type="ORF">UFOPK4410_00322</name>
</gene>